<accession>A0AAN8PAX9</accession>
<evidence type="ECO:0000313" key="2">
    <source>
        <dbReference type="EMBL" id="KAK6623698.1"/>
    </source>
</evidence>
<gene>
    <name evidence="2" type="ORF">RUM43_009550</name>
</gene>
<protein>
    <submittedName>
        <fullName evidence="2">Uncharacterized protein</fullName>
    </submittedName>
</protein>
<evidence type="ECO:0000313" key="3">
    <source>
        <dbReference type="Proteomes" id="UP001372834"/>
    </source>
</evidence>
<feature type="region of interest" description="Disordered" evidence="1">
    <location>
        <begin position="15"/>
        <end position="36"/>
    </location>
</feature>
<reference evidence="2 3" key="1">
    <citation type="submission" date="2023-10" db="EMBL/GenBank/DDBJ databases">
        <title>Genomes of two closely related lineages of the louse Polyplax serrata with different host specificities.</title>
        <authorList>
            <person name="Martinu J."/>
            <person name="Tarabai H."/>
            <person name="Stefka J."/>
            <person name="Hypsa V."/>
        </authorList>
    </citation>
    <scope>NUCLEOTIDE SEQUENCE [LARGE SCALE GENOMIC DNA]</scope>
    <source>
        <strain evidence="2">HR10_N</strain>
    </source>
</reference>
<dbReference type="Proteomes" id="UP001372834">
    <property type="component" value="Unassembled WGS sequence"/>
</dbReference>
<organism evidence="2 3">
    <name type="scientific">Polyplax serrata</name>
    <name type="common">Common mouse louse</name>
    <dbReference type="NCBI Taxonomy" id="468196"/>
    <lineage>
        <taxon>Eukaryota</taxon>
        <taxon>Metazoa</taxon>
        <taxon>Ecdysozoa</taxon>
        <taxon>Arthropoda</taxon>
        <taxon>Hexapoda</taxon>
        <taxon>Insecta</taxon>
        <taxon>Pterygota</taxon>
        <taxon>Neoptera</taxon>
        <taxon>Paraneoptera</taxon>
        <taxon>Psocodea</taxon>
        <taxon>Troctomorpha</taxon>
        <taxon>Phthiraptera</taxon>
        <taxon>Anoplura</taxon>
        <taxon>Polyplacidae</taxon>
        <taxon>Polyplax</taxon>
    </lineage>
</organism>
<proteinExistence type="predicted"/>
<dbReference type="EMBL" id="JAWJWE010000038">
    <property type="protein sequence ID" value="KAK6623698.1"/>
    <property type="molecule type" value="Genomic_DNA"/>
</dbReference>
<sequence>MKIVQYAVNGSYLEEPEARKKYEEDDDDDDDDDENVKDIRKVERKEDSKIYFAKFKSSEKSTRKFYCTREMLERSGKKKKIFGFGKFDLFNSCQKL</sequence>
<dbReference type="AlphaFoldDB" id="A0AAN8PAX9"/>
<evidence type="ECO:0000256" key="1">
    <source>
        <dbReference type="SAM" id="MobiDB-lite"/>
    </source>
</evidence>
<feature type="compositionally biased region" description="Acidic residues" evidence="1">
    <location>
        <begin position="24"/>
        <end position="35"/>
    </location>
</feature>
<comment type="caution">
    <text evidence="2">The sequence shown here is derived from an EMBL/GenBank/DDBJ whole genome shotgun (WGS) entry which is preliminary data.</text>
</comment>
<name>A0AAN8PAX9_POLSC</name>